<comment type="caution">
    <text evidence="1">The sequence shown here is derived from an EMBL/GenBank/DDBJ whole genome shotgun (WGS) entry which is preliminary data.</text>
</comment>
<evidence type="ECO:0000313" key="2">
    <source>
        <dbReference type="Proteomes" id="UP000692954"/>
    </source>
</evidence>
<dbReference type="EMBL" id="CAJJDN010000028">
    <property type="protein sequence ID" value="CAD8071691.1"/>
    <property type="molecule type" value="Genomic_DNA"/>
</dbReference>
<dbReference type="Proteomes" id="UP000692954">
    <property type="component" value="Unassembled WGS sequence"/>
</dbReference>
<sequence>MQKKRETTYKFATEKFMNKLDTPNLISKIYEIARSKLILLHEQQQKLFNNLPKPIFPEDMFEMISKKNKSS</sequence>
<proteinExistence type="predicted"/>
<dbReference type="AlphaFoldDB" id="A0A8S1M1D9"/>
<organism evidence="1 2">
    <name type="scientific">Paramecium sonneborni</name>
    <dbReference type="NCBI Taxonomy" id="65129"/>
    <lineage>
        <taxon>Eukaryota</taxon>
        <taxon>Sar</taxon>
        <taxon>Alveolata</taxon>
        <taxon>Ciliophora</taxon>
        <taxon>Intramacronucleata</taxon>
        <taxon>Oligohymenophorea</taxon>
        <taxon>Peniculida</taxon>
        <taxon>Parameciidae</taxon>
        <taxon>Paramecium</taxon>
    </lineage>
</organism>
<name>A0A8S1M1D9_9CILI</name>
<keyword evidence="2" id="KW-1185">Reference proteome</keyword>
<gene>
    <name evidence="1" type="ORF">PSON_ATCC_30995.1.T0280213</name>
</gene>
<reference evidence="1" key="1">
    <citation type="submission" date="2021-01" db="EMBL/GenBank/DDBJ databases">
        <authorList>
            <consortium name="Genoscope - CEA"/>
            <person name="William W."/>
        </authorList>
    </citation>
    <scope>NUCLEOTIDE SEQUENCE</scope>
</reference>
<accession>A0A8S1M1D9</accession>
<protein>
    <submittedName>
        <fullName evidence="1">Uncharacterized protein</fullName>
    </submittedName>
</protein>
<evidence type="ECO:0000313" key="1">
    <source>
        <dbReference type="EMBL" id="CAD8071691.1"/>
    </source>
</evidence>